<dbReference type="InterPro" id="IPR036291">
    <property type="entry name" value="NAD(P)-bd_dom_sf"/>
</dbReference>
<comment type="similarity">
    <text evidence="3">Belongs to the D-isomer specific 2-hydroxyacid dehydrogenase family.</text>
</comment>
<evidence type="ECO:0000256" key="2">
    <source>
        <dbReference type="ARBA" id="ARBA00023027"/>
    </source>
</evidence>
<comment type="caution">
    <text evidence="6">The sequence shown here is derived from an EMBL/GenBank/DDBJ whole genome shotgun (WGS) entry which is preliminary data.</text>
</comment>
<evidence type="ECO:0000313" key="6">
    <source>
        <dbReference type="EMBL" id="ELZ30940.1"/>
    </source>
</evidence>
<evidence type="ECO:0000256" key="3">
    <source>
        <dbReference type="RuleBase" id="RU003719"/>
    </source>
</evidence>
<dbReference type="InterPro" id="IPR006139">
    <property type="entry name" value="D-isomer_2_OHA_DH_cat_dom"/>
</dbReference>
<keyword evidence="1 3" id="KW-0560">Oxidoreductase</keyword>
<dbReference type="RefSeq" id="WP_008386617.1">
    <property type="nucleotide sequence ID" value="NZ_AOIV01000024.1"/>
</dbReference>
<dbReference type="EMBL" id="AOIV01000024">
    <property type="protein sequence ID" value="ELZ30940.1"/>
    <property type="molecule type" value="Genomic_DNA"/>
</dbReference>
<organism evidence="6 7">
    <name type="scientific">Halogeometricum pallidum JCM 14848</name>
    <dbReference type="NCBI Taxonomy" id="1227487"/>
    <lineage>
        <taxon>Archaea</taxon>
        <taxon>Methanobacteriati</taxon>
        <taxon>Methanobacteriota</taxon>
        <taxon>Stenosarchaea group</taxon>
        <taxon>Halobacteria</taxon>
        <taxon>Halobacteriales</taxon>
        <taxon>Haloferacaceae</taxon>
        <taxon>Halogeometricum</taxon>
    </lineage>
</organism>
<dbReference type="SUPFAM" id="SSF52283">
    <property type="entry name" value="Formate/glycerate dehydrogenase catalytic domain-like"/>
    <property type="match status" value="1"/>
</dbReference>
<evidence type="ECO:0000313" key="7">
    <source>
        <dbReference type="Proteomes" id="UP000011513"/>
    </source>
</evidence>
<dbReference type="GO" id="GO:0051287">
    <property type="term" value="F:NAD binding"/>
    <property type="evidence" value="ECO:0007669"/>
    <property type="project" value="InterPro"/>
</dbReference>
<dbReference type="InterPro" id="IPR006140">
    <property type="entry name" value="D-isomer_DH_NAD-bd"/>
</dbReference>
<dbReference type="AlphaFoldDB" id="M0D651"/>
<name>M0D651_HALPD</name>
<feature type="domain" description="D-isomer specific 2-hydroxyacid dehydrogenase catalytic" evidence="4">
    <location>
        <begin position="29"/>
        <end position="307"/>
    </location>
</feature>
<evidence type="ECO:0000259" key="4">
    <source>
        <dbReference type="Pfam" id="PF00389"/>
    </source>
</evidence>
<gene>
    <name evidence="6" type="ORF">C474_10776</name>
</gene>
<dbReference type="FunFam" id="3.40.50.720:FF:000363">
    <property type="entry name" value="D-isomer specific 2-hydroxyacid dehydrogenase"/>
    <property type="match status" value="1"/>
</dbReference>
<dbReference type="PATRIC" id="fig|1227487.5.peg.2176"/>
<dbReference type="eggNOG" id="arCOG01757">
    <property type="taxonomic scope" value="Archaea"/>
</dbReference>
<dbReference type="Proteomes" id="UP000011513">
    <property type="component" value="Unassembled WGS sequence"/>
</dbReference>
<proteinExistence type="inferred from homology"/>
<dbReference type="InParanoid" id="M0D651"/>
<dbReference type="Pfam" id="PF00389">
    <property type="entry name" value="2-Hacid_dh"/>
    <property type="match status" value="1"/>
</dbReference>
<sequence>MTKILVLGDSAHGIPASEYATALRERLPDATVVHPETSDGRLNEAADAEIITGTYLPDELLAAAEELRLFAAQSAGTDHLPVDRLREHGVAVTNASGVHGPNIAEHVLGWLLMLARRLDEGIRRQQRREWRHFQAFGELKGSTVTVVGLGAIGQAVVERLEPFDVDTVGARYTPEKGGPTDEVVGFDELESALVRTDYLVLACPLTETTEKLIDAEALDSLPSDAAVVNVGRGGVVDTDALVEAIRRNYVRAAALDVTDPEPLPRDHPLWDFENVLLTPHVSGHTPHYFTRLADILAENVERVEETGEWDDLKNQLSR</sequence>
<dbReference type="PANTHER" id="PTHR43333:SF1">
    <property type="entry name" value="D-ISOMER SPECIFIC 2-HYDROXYACID DEHYDROGENASE NAD-BINDING DOMAIN-CONTAINING PROTEIN"/>
    <property type="match status" value="1"/>
</dbReference>
<evidence type="ECO:0000256" key="1">
    <source>
        <dbReference type="ARBA" id="ARBA00023002"/>
    </source>
</evidence>
<dbReference type="OrthoDB" id="168224at2157"/>
<evidence type="ECO:0000259" key="5">
    <source>
        <dbReference type="Pfam" id="PF02826"/>
    </source>
</evidence>
<dbReference type="PANTHER" id="PTHR43333">
    <property type="entry name" value="2-HACID_DH_C DOMAIN-CONTAINING PROTEIN"/>
    <property type="match status" value="1"/>
</dbReference>
<dbReference type="Pfam" id="PF02826">
    <property type="entry name" value="2-Hacid_dh_C"/>
    <property type="match status" value="1"/>
</dbReference>
<dbReference type="CDD" id="cd05300">
    <property type="entry name" value="2-Hacid_dh_1"/>
    <property type="match status" value="1"/>
</dbReference>
<dbReference type="Gene3D" id="3.40.50.720">
    <property type="entry name" value="NAD(P)-binding Rossmann-like Domain"/>
    <property type="match status" value="2"/>
</dbReference>
<feature type="domain" description="D-isomer specific 2-hydroxyacid dehydrogenase NAD-binding" evidence="5">
    <location>
        <begin position="109"/>
        <end position="282"/>
    </location>
</feature>
<keyword evidence="2" id="KW-0520">NAD</keyword>
<reference evidence="6 7" key="1">
    <citation type="journal article" date="2014" name="PLoS Genet.">
        <title>Phylogenetically driven sequencing of extremely halophilic archaea reveals strategies for static and dynamic osmo-response.</title>
        <authorList>
            <person name="Becker E.A."/>
            <person name="Seitzer P.M."/>
            <person name="Tritt A."/>
            <person name="Larsen D."/>
            <person name="Krusor M."/>
            <person name="Yao A.I."/>
            <person name="Wu D."/>
            <person name="Madern D."/>
            <person name="Eisen J.A."/>
            <person name="Darling A.E."/>
            <person name="Facciotti M.T."/>
        </authorList>
    </citation>
    <scope>NUCLEOTIDE SEQUENCE [LARGE SCALE GENOMIC DNA]</scope>
    <source>
        <strain evidence="6 7">JCM 14848</strain>
    </source>
</reference>
<accession>M0D651</accession>
<dbReference type="SUPFAM" id="SSF51735">
    <property type="entry name" value="NAD(P)-binding Rossmann-fold domains"/>
    <property type="match status" value="1"/>
</dbReference>
<keyword evidence="7" id="KW-1185">Reference proteome</keyword>
<protein>
    <submittedName>
        <fullName evidence="6">Phosphoglycerate dehydrogenase-like oxidoreductase</fullName>
    </submittedName>
</protein>
<dbReference type="GO" id="GO:0016616">
    <property type="term" value="F:oxidoreductase activity, acting on the CH-OH group of donors, NAD or NADP as acceptor"/>
    <property type="evidence" value="ECO:0007669"/>
    <property type="project" value="InterPro"/>
</dbReference>